<name>A0A835CJU8_9FABA</name>
<organism evidence="1 2">
    <name type="scientific">Senna tora</name>
    <dbReference type="NCBI Taxonomy" id="362788"/>
    <lineage>
        <taxon>Eukaryota</taxon>
        <taxon>Viridiplantae</taxon>
        <taxon>Streptophyta</taxon>
        <taxon>Embryophyta</taxon>
        <taxon>Tracheophyta</taxon>
        <taxon>Spermatophyta</taxon>
        <taxon>Magnoliopsida</taxon>
        <taxon>eudicotyledons</taxon>
        <taxon>Gunneridae</taxon>
        <taxon>Pentapetalae</taxon>
        <taxon>rosids</taxon>
        <taxon>fabids</taxon>
        <taxon>Fabales</taxon>
        <taxon>Fabaceae</taxon>
        <taxon>Caesalpinioideae</taxon>
        <taxon>Cassia clade</taxon>
        <taxon>Senna</taxon>
    </lineage>
</organism>
<sequence>MNTAKKEFYKKNTTPKWISEVHWKEMMQVTSAWIEAPGGITKGILYGLGSNNTTFVCGRDHTSMSTSTSTPTTHNFDSSDFQEAVNRVVEEKLSEMRTRLQEEMQTTIQATIEAMRSSQPPI</sequence>
<evidence type="ECO:0000313" key="1">
    <source>
        <dbReference type="EMBL" id="KAF7842700.1"/>
    </source>
</evidence>
<proteinExistence type="predicted"/>
<dbReference type="Proteomes" id="UP000634136">
    <property type="component" value="Unassembled WGS sequence"/>
</dbReference>
<reference evidence="1" key="1">
    <citation type="submission" date="2020-09" db="EMBL/GenBank/DDBJ databases">
        <title>Genome-Enabled Discovery of Anthraquinone Biosynthesis in Senna tora.</title>
        <authorList>
            <person name="Kang S.-H."/>
            <person name="Pandey R.P."/>
            <person name="Lee C.-M."/>
            <person name="Sim J.-S."/>
            <person name="Jeong J.-T."/>
            <person name="Choi B.-S."/>
            <person name="Jung M."/>
            <person name="Ginzburg D."/>
            <person name="Zhao K."/>
            <person name="Won S.Y."/>
            <person name="Oh T.-J."/>
            <person name="Yu Y."/>
            <person name="Kim N.-H."/>
            <person name="Lee O.R."/>
            <person name="Lee T.-H."/>
            <person name="Bashyal P."/>
            <person name="Kim T.-S."/>
            <person name="Lee W.-H."/>
            <person name="Kawkins C."/>
            <person name="Kim C.-K."/>
            <person name="Kim J.S."/>
            <person name="Ahn B.O."/>
            <person name="Rhee S.Y."/>
            <person name="Sohng J.K."/>
        </authorList>
    </citation>
    <scope>NUCLEOTIDE SEQUENCE</scope>
    <source>
        <tissue evidence="1">Leaf</tissue>
    </source>
</reference>
<gene>
    <name evidence="1" type="ORF">G2W53_004998</name>
</gene>
<protein>
    <submittedName>
        <fullName evidence="1">Uncharacterized protein</fullName>
    </submittedName>
</protein>
<dbReference type="AlphaFoldDB" id="A0A835CJU8"/>
<evidence type="ECO:0000313" key="2">
    <source>
        <dbReference type="Proteomes" id="UP000634136"/>
    </source>
</evidence>
<comment type="caution">
    <text evidence="1">The sequence shown here is derived from an EMBL/GenBank/DDBJ whole genome shotgun (WGS) entry which is preliminary data.</text>
</comment>
<keyword evidence="2" id="KW-1185">Reference proteome</keyword>
<accession>A0A835CJU8</accession>
<dbReference type="EMBL" id="JAAIUW010000002">
    <property type="protein sequence ID" value="KAF7842700.1"/>
    <property type="molecule type" value="Genomic_DNA"/>
</dbReference>